<dbReference type="InterPro" id="IPR000337">
    <property type="entry name" value="GPCR_3"/>
</dbReference>
<evidence type="ECO:0000259" key="9">
    <source>
        <dbReference type="PROSITE" id="PS50259"/>
    </source>
</evidence>
<dbReference type="GO" id="GO:0004930">
    <property type="term" value="F:G protein-coupled receptor activity"/>
    <property type="evidence" value="ECO:0007669"/>
    <property type="project" value="InterPro"/>
</dbReference>
<dbReference type="InterPro" id="IPR050726">
    <property type="entry name" value="mGluR"/>
</dbReference>
<comment type="caution">
    <text evidence="10">The sequence shown here is derived from an EMBL/GenBank/DDBJ whole genome shotgun (WGS) entry which is preliminary data.</text>
</comment>
<feature type="transmembrane region" description="Helical" evidence="8">
    <location>
        <begin position="468"/>
        <end position="495"/>
    </location>
</feature>
<feature type="transmembrane region" description="Helical" evidence="8">
    <location>
        <begin position="664"/>
        <end position="685"/>
    </location>
</feature>
<accession>A0A507FGW2</accession>
<evidence type="ECO:0000256" key="8">
    <source>
        <dbReference type="SAM" id="Phobius"/>
    </source>
</evidence>
<dbReference type="EMBL" id="QEAP01000082">
    <property type="protein sequence ID" value="TPX75412.1"/>
    <property type="molecule type" value="Genomic_DNA"/>
</dbReference>
<dbReference type="InterPro" id="IPR001828">
    <property type="entry name" value="ANF_lig-bd_rcpt"/>
</dbReference>
<feature type="transmembrane region" description="Helical" evidence="8">
    <location>
        <begin position="552"/>
        <end position="570"/>
    </location>
</feature>
<evidence type="ECO:0000256" key="4">
    <source>
        <dbReference type="ARBA" id="ARBA00023136"/>
    </source>
</evidence>
<evidence type="ECO:0000313" key="11">
    <source>
        <dbReference type="Proteomes" id="UP000320333"/>
    </source>
</evidence>
<feature type="domain" description="G-protein coupled receptors family 3 profile" evidence="9">
    <location>
        <begin position="438"/>
        <end position="649"/>
    </location>
</feature>
<evidence type="ECO:0000256" key="7">
    <source>
        <dbReference type="SAM" id="MobiDB-lite"/>
    </source>
</evidence>
<dbReference type="OrthoDB" id="5597995at2759"/>
<name>A0A507FGW2_9FUNG</name>
<feature type="transmembrane region" description="Helical" evidence="8">
    <location>
        <begin position="634"/>
        <end position="652"/>
    </location>
</feature>
<comment type="subcellular location">
    <subcellularLocation>
        <location evidence="1">Membrane</location>
        <topology evidence="1">Multi-pass membrane protein</topology>
    </subcellularLocation>
</comment>
<evidence type="ECO:0000256" key="2">
    <source>
        <dbReference type="ARBA" id="ARBA00022692"/>
    </source>
</evidence>
<keyword evidence="6" id="KW-0325">Glycoprotein</keyword>
<keyword evidence="3 8" id="KW-1133">Transmembrane helix</keyword>
<protein>
    <recommendedName>
        <fullName evidence="9">G-protein coupled receptors family 3 profile domain-containing protein</fullName>
    </recommendedName>
</protein>
<dbReference type="Gene3D" id="3.40.50.2300">
    <property type="match status" value="2"/>
</dbReference>
<keyword evidence="5" id="KW-0675">Receptor</keyword>
<evidence type="ECO:0000256" key="5">
    <source>
        <dbReference type="ARBA" id="ARBA00023170"/>
    </source>
</evidence>
<evidence type="ECO:0000256" key="1">
    <source>
        <dbReference type="ARBA" id="ARBA00004141"/>
    </source>
</evidence>
<dbReference type="GO" id="GO:0016020">
    <property type="term" value="C:membrane"/>
    <property type="evidence" value="ECO:0007669"/>
    <property type="project" value="UniProtKB-SubCell"/>
</dbReference>
<sequence>MINITLGILSNYCAFKNMVFNGSYATNFSHIFDPDVVDMDGNSGWTYYSDLAIIAAVDQVNRNPAILPGVHVNLKRFSDCGSAFDASANLEYYGNSAGYASAVAANDILNVHTDVIGVIGNQYSTTARGINEILSDNKIPVCMACTGSPRYTDKNKYPYVFRTRPNFHVPSMLLLLKQWNVRRVAIIYQSDNEFGISAWCEMKKSFRREKISVLTSVGVEANFDDAAIEYARLSLKQSDARYIIISGNNLYISSILRALAPKGLYGPKYVWMSYNAPRSRNAFPEYQEGFMVADADPLDASEDLWKITNEMAHYEFDVGDVVGYSLPGFFDCVMLMLLGFSKAPLMVAQLWWGTGYHGLSAPGLLTLDSNGDRQGPVTFSRMRNNSTSTYPFARSAEDVERMTYYNQTAKIFNGDSDLPPSDGSVDIVFHVYNWDSVEGIVLTATSIFGVLESFVCVGFLVRYRRNKLVLATSPADTIVLCIGCMILFATGFGYIGTPTAQKCRNRVLLQVSGASLILGPMIVKNGMLVWLFRQDTRREKAVIDGAWRRVRLASCLVPVLSVSLVCVWGARARLEPVRFVQDGVLYDRCRVPANSEAALLDAATALLFCMWLLLVATAYFTAKIQIQEFNETSQIILIAFSFLVPVCLVGMISQAPDAFTDFKVYIVVFIFASVILATVVGSRALDVYRSQLSRPTDVKKESGRLRRSSKATIEGARPSVRQSGGRPTKSVSSYGFAKLSKVCDPTSRCLLAIDHEFNLWVLVKLQTTERCTFCKRKSYTGYLSKWTLGMPSVHMLGDRKVWLTLSSPLKEDCFPITDTFGFVQEGSTIQLDQRPFGLNSSLVVEFGSAGKAAAFVEELEAAVKEMQRSKPGTNSLLPNASTE</sequence>
<evidence type="ECO:0000256" key="6">
    <source>
        <dbReference type="ARBA" id="ARBA00023180"/>
    </source>
</evidence>
<feature type="transmembrane region" description="Helical" evidence="8">
    <location>
        <begin position="507"/>
        <end position="532"/>
    </location>
</feature>
<dbReference type="Pfam" id="PF01094">
    <property type="entry name" value="ANF_receptor"/>
    <property type="match status" value="1"/>
</dbReference>
<dbReference type="SUPFAM" id="SSF53822">
    <property type="entry name" value="Periplasmic binding protein-like I"/>
    <property type="match status" value="1"/>
</dbReference>
<evidence type="ECO:0000313" key="10">
    <source>
        <dbReference type="EMBL" id="TPX75412.1"/>
    </source>
</evidence>
<dbReference type="AlphaFoldDB" id="A0A507FGW2"/>
<reference evidence="10 11" key="1">
    <citation type="journal article" date="2019" name="Sci. Rep.">
        <title>Comparative genomics of chytrid fungi reveal insights into the obligate biotrophic and pathogenic lifestyle of Synchytrium endobioticum.</title>
        <authorList>
            <person name="van de Vossenberg B.T.L.H."/>
            <person name="Warris S."/>
            <person name="Nguyen H.D.T."/>
            <person name="van Gent-Pelzer M.P.E."/>
            <person name="Joly D.L."/>
            <person name="van de Geest H.C."/>
            <person name="Bonants P.J.M."/>
            <person name="Smith D.S."/>
            <person name="Levesque C.A."/>
            <person name="van der Lee T.A.J."/>
        </authorList>
    </citation>
    <scope>NUCLEOTIDE SEQUENCE [LARGE SCALE GENOMIC DNA]</scope>
    <source>
        <strain evidence="10 11">CBS 675.73</strain>
    </source>
</reference>
<dbReference type="PROSITE" id="PS50259">
    <property type="entry name" value="G_PROTEIN_RECEP_F3_4"/>
    <property type="match status" value="1"/>
</dbReference>
<feature type="region of interest" description="Disordered" evidence="7">
    <location>
        <begin position="698"/>
        <end position="731"/>
    </location>
</feature>
<feature type="transmembrane region" description="Helical" evidence="8">
    <location>
        <begin position="602"/>
        <end position="622"/>
    </location>
</feature>
<dbReference type="Proteomes" id="UP000320333">
    <property type="component" value="Unassembled WGS sequence"/>
</dbReference>
<feature type="transmembrane region" description="Helical" evidence="8">
    <location>
        <begin position="440"/>
        <end position="461"/>
    </location>
</feature>
<organism evidence="10 11">
    <name type="scientific">Chytriomyces confervae</name>
    <dbReference type="NCBI Taxonomy" id="246404"/>
    <lineage>
        <taxon>Eukaryota</taxon>
        <taxon>Fungi</taxon>
        <taxon>Fungi incertae sedis</taxon>
        <taxon>Chytridiomycota</taxon>
        <taxon>Chytridiomycota incertae sedis</taxon>
        <taxon>Chytridiomycetes</taxon>
        <taxon>Chytridiales</taxon>
        <taxon>Chytriomycetaceae</taxon>
        <taxon>Chytriomyces</taxon>
    </lineage>
</organism>
<proteinExistence type="predicted"/>
<dbReference type="InterPro" id="IPR017978">
    <property type="entry name" value="GPCR_3_C"/>
</dbReference>
<gene>
    <name evidence="10" type="ORF">CcCBS67573_g03330</name>
</gene>
<dbReference type="PRINTS" id="PR00248">
    <property type="entry name" value="GPCRMGR"/>
</dbReference>
<keyword evidence="2 8" id="KW-0812">Transmembrane</keyword>
<evidence type="ECO:0000256" key="3">
    <source>
        <dbReference type="ARBA" id="ARBA00022989"/>
    </source>
</evidence>
<keyword evidence="4 8" id="KW-0472">Membrane</keyword>
<dbReference type="InterPro" id="IPR028082">
    <property type="entry name" value="Peripla_BP_I"/>
</dbReference>
<dbReference type="Pfam" id="PF00003">
    <property type="entry name" value="7tm_3"/>
    <property type="match status" value="1"/>
</dbReference>
<dbReference type="STRING" id="246404.A0A507FGW2"/>
<keyword evidence="11" id="KW-1185">Reference proteome</keyword>
<dbReference type="PANTHER" id="PTHR24060">
    <property type="entry name" value="METABOTROPIC GLUTAMATE RECEPTOR"/>
    <property type="match status" value="1"/>
</dbReference>